<sequence length="188" mass="22665">MHEIEPFYNWENYYNPADDERSPFHGVEYNMQGYTNNIYGYFIHPLWDYIGSDTLYIKILFISYEKGIAILEMFGEWNDTLHNDIMHFKRNVIDHLLGEGITQFILLGENILNFHGSDDCYYEEWFEDVEDGWIAAVNFRDFVLDEWKKFQLDYYINFGGTLEIINWRTMPPLQFYETVKKNITLRLS</sequence>
<name>A0A098LJY1_9BACT</name>
<gene>
    <name evidence="1" type="ORF">MYP_4460</name>
</gene>
<organism evidence="1 2">
    <name type="scientific">Sporocytophaga myxococcoides</name>
    <dbReference type="NCBI Taxonomy" id="153721"/>
    <lineage>
        <taxon>Bacteria</taxon>
        <taxon>Pseudomonadati</taxon>
        <taxon>Bacteroidota</taxon>
        <taxon>Cytophagia</taxon>
        <taxon>Cytophagales</taxon>
        <taxon>Cytophagaceae</taxon>
        <taxon>Sporocytophaga</taxon>
    </lineage>
</organism>
<evidence type="ECO:0000313" key="2">
    <source>
        <dbReference type="Proteomes" id="UP000030185"/>
    </source>
</evidence>
<evidence type="ECO:0000313" key="1">
    <source>
        <dbReference type="EMBL" id="GAL87230.1"/>
    </source>
</evidence>
<proteinExistence type="predicted"/>
<dbReference type="eggNOG" id="ENOG502ZAIK">
    <property type="taxonomic scope" value="Bacteria"/>
</dbReference>
<dbReference type="Proteomes" id="UP000030185">
    <property type="component" value="Unassembled WGS sequence"/>
</dbReference>
<dbReference type="RefSeq" id="WP_045468231.1">
    <property type="nucleotide sequence ID" value="NZ_BBLT01000011.1"/>
</dbReference>
<comment type="caution">
    <text evidence="1">The sequence shown here is derived from an EMBL/GenBank/DDBJ whole genome shotgun (WGS) entry which is preliminary data.</text>
</comment>
<dbReference type="STRING" id="153721.MYP_4460"/>
<dbReference type="AlphaFoldDB" id="A0A098LJY1"/>
<protein>
    <submittedName>
        <fullName evidence="1">Uncharacterized protein</fullName>
    </submittedName>
</protein>
<accession>A0A098LJY1</accession>
<reference evidence="1 2" key="1">
    <citation type="submission" date="2014-09" db="EMBL/GenBank/DDBJ databases">
        <title>Sporocytophaga myxococcoides PG-01 genome sequencing.</title>
        <authorList>
            <person name="Liu L."/>
            <person name="Gao P.J."/>
            <person name="Chen G.J."/>
            <person name="Wang L.S."/>
        </authorList>
    </citation>
    <scope>NUCLEOTIDE SEQUENCE [LARGE SCALE GENOMIC DNA]</scope>
    <source>
        <strain evidence="1 2">PG-01</strain>
    </source>
</reference>
<dbReference type="OrthoDB" id="653988at2"/>
<dbReference type="EMBL" id="BBLT01000011">
    <property type="protein sequence ID" value="GAL87230.1"/>
    <property type="molecule type" value="Genomic_DNA"/>
</dbReference>
<keyword evidence="2" id="KW-1185">Reference proteome</keyword>